<keyword evidence="3 14" id="KW-0245">EGF-like domain</keyword>
<feature type="disulfide bond" evidence="15">
    <location>
        <begin position="2684"/>
        <end position="2702"/>
    </location>
</feature>
<feature type="disulfide bond" evidence="15">
    <location>
        <begin position="2568"/>
        <end position="2583"/>
    </location>
</feature>
<feature type="domain" description="EGF-like" evidence="19">
    <location>
        <begin position="3093"/>
        <end position="3129"/>
    </location>
</feature>
<dbReference type="PROSITE" id="PS51120">
    <property type="entry name" value="LDLRB"/>
    <property type="match status" value="14"/>
</dbReference>
<evidence type="ECO:0000256" key="16">
    <source>
        <dbReference type="PROSITE-ProRule" id="PRU00461"/>
    </source>
</evidence>
<feature type="disulfide bond" evidence="15">
    <location>
        <begin position="2598"/>
        <end position="2616"/>
    </location>
</feature>
<dbReference type="FunFam" id="2.10.25.10:FF:000505">
    <property type="entry name" value="Low-density lipoprotein receptor-related protein 1"/>
    <property type="match status" value="1"/>
</dbReference>
<feature type="transmembrane region" description="Helical" evidence="18">
    <location>
        <begin position="15"/>
        <end position="38"/>
    </location>
</feature>
<gene>
    <name evidence="20" type="primary">LRP1_2</name>
    <name evidence="20" type="ORF">EYF80_008390</name>
</gene>
<dbReference type="CDD" id="cd00112">
    <property type="entry name" value="LDLa"/>
    <property type="match status" value="25"/>
</dbReference>
<feature type="disulfide bond" evidence="15">
    <location>
        <begin position="211"/>
        <end position="226"/>
    </location>
</feature>
<dbReference type="PANTHER" id="PTHR22722:SF5">
    <property type="entry name" value="LOW-DENSITY LIPOPROTEIN RECEPTOR-RELATED PROTEIN 1B"/>
    <property type="match status" value="1"/>
</dbReference>
<feature type="disulfide bond" evidence="15">
    <location>
        <begin position="1742"/>
        <end position="1757"/>
    </location>
</feature>
<dbReference type="FunFam" id="2.120.10.30:FF:000009">
    <property type="entry name" value="Putative low-density lipoprotein receptor-related protein 1B"/>
    <property type="match status" value="1"/>
</dbReference>
<evidence type="ECO:0000256" key="4">
    <source>
        <dbReference type="ARBA" id="ARBA00022583"/>
    </source>
</evidence>
<evidence type="ECO:0000256" key="14">
    <source>
        <dbReference type="PROSITE-ProRule" id="PRU00076"/>
    </source>
</evidence>
<keyword evidence="13" id="KW-0325">Glycoprotein</keyword>
<feature type="disulfide bond" evidence="14">
    <location>
        <begin position="3119"/>
        <end position="3128"/>
    </location>
</feature>
<keyword evidence="8" id="KW-0106">Calcium</keyword>
<comment type="subcellular location">
    <subcellularLocation>
        <location evidence="1">Membrane</location>
        <topology evidence="1">Single-pass type I membrane protein</topology>
    </subcellularLocation>
</comment>
<feature type="repeat" description="LDL-receptor class B" evidence="16">
    <location>
        <begin position="2005"/>
        <end position="2049"/>
    </location>
</feature>
<evidence type="ECO:0000256" key="8">
    <source>
        <dbReference type="ARBA" id="ARBA00022837"/>
    </source>
</evidence>
<dbReference type="FunFam" id="2.120.10.30:FF:000018">
    <property type="entry name" value="Low-density lipoprotein receptor-related protein 1"/>
    <property type="match status" value="1"/>
</dbReference>
<feature type="repeat" description="LDL-receptor class B" evidence="16">
    <location>
        <begin position="799"/>
        <end position="838"/>
    </location>
</feature>
<feature type="disulfide bond" evidence="15">
    <location>
        <begin position="1950"/>
        <end position="1965"/>
    </location>
</feature>
<feature type="disulfide bond" evidence="15">
    <location>
        <begin position="1931"/>
        <end position="1943"/>
    </location>
</feature>
<dbReference type="SMART" id="SM00192">
    <property type="entry name" value="LDLa"/>
    <property type="match status" value="26"/>
</dbReference>
<dbReference type="InterPro" id="IPR001881">
    <property type="entry name" value="EGF-like_Ca-bd_dom"/>
</dbReference>
<dbReference type="InterPro" id="IPR011042">
    <property type="entry name" value="6-blade_b-propeller_TolB-like"/>
</dbReference>
<feature type="domain" description="EGF-like" evidence="19">
    <location>
        <begin position="3057"/>
        <end position="3090"/>
    </location>
</feature>
<dbReference type="PROSITE" id="PS01186">
    <property type="entry name" value="EGF_2"/>
    <property type="match status" value="3"/>
</dbReference>
<feature type="repeat" description="LDL-receptor class B" evidence="16">
    <location>
        <begin position="1059"/>
        <end position="1101"/>
    </location>
</feature>
<feature type="repeat" description="LDL-receptor class B" evidence="16">
    <location>
        <begin position="394"/>
        <end position="440"/>
    </location>
</feature>
<evidence type="ECO:0000256" key="17">
    <source>
        <dbReference type="SAM" id="MobiDB-lite"/>
    </source>
</evidence>
<dbReference type="OrthoDB" id="10066840at2759"/>
<dbReference type="InterPro" id="IPR000033">
    <property type="entry name" value="LDLR_classB_rpt"/>
</dbReference>
<dbReference type="FunFam" id="4.10.400.10:FF:000023">
    <property type="entry name" value="Low density lipoprotein receptor-related protein 1"/>
    <property type="match status" value="1"/>
</dbReference>
<feature type="disulfide bond" evidence="15">
    <location>
        <begin position="1600"/>
        <end position="1618"/>
    </location>
</feature>
<dbReference type="InterPro" id="IPR036055">
    <property type="entry name" value="LDL_receptor-like_sf"/>
</dbReference>
<feature type="disulfide bond" evidence="15">
    <location>
        <begin position="1612"/>
        <end position="1627"/>
    </location>
</feature>
<dbReference type="FunFam" id="4.10.400.10:FF:000010">
    <property type="entry name" value="Low-density lipoprotein receptor-related protein 1"/>
    <property type="match status" value="1"/>
</dbReference>
<feature type="disulfide bond" evidence="15">
    <location>
        <begin position="2472"/>
        <end position="2484"/>
    </location>
</feature>
<feature type="disulfide bond" evidence="15">
    <location>
        <begin position="1885"/>
        <end position="1897"/>
    </location>
</feature>
<keyword evidence="9 18" id="KW-1133">Transmembrane helix</keyword>
<evidence type="ECO:0000256" key="10">
    <source>
        <dbReference type="ARBA" id="ARBA00023136"/>
    </source>
</evidence>
<feature type="disulfide bond" evidence="15">
    <location>
        <begin position="2511"/>
        <end position="2523"/>
    </location>
</feature>
<keyword evidence="10 18" id="KW-0472">Membrane</keyword>
<dbReference type="GO" id="GO:0006897">
    <property type="term" value="P:endocytosis"/>
    <property type="evidence" value="ECO:0007669"/>
    <property type="project" value="UniProtKB-KW"/>
</dbReference>
<dbReference type="FunFam" id="4.10.400.10:FF:000009">
    <property type="entry name" value="Low-density lipoprotein receptor-related protein 1"/>
    <property type="match status" value="1"/>
</dbReference>
<evidence type="ECO:0000313" key="21">
    <source>
        <dbReference type="Proteomes" id="UP000314294"/>
    </source>
</evidence>
<dbReference type="InterPro" id="IPR023415">
    <property type="entry name" value="LDLR_class-A_CS"/>
</dbReference>
<keyword evidence="6" id="KW-0732">Signal</keyword>
<keyword evidence="12 20" id="KW-0675">Receptor</keyword>
<comment type="caution">
    <text evidence="14">Lacks conserved residue(s) required for the propagation of feature annotation.</text>
</comment>
<dbReference type="PROSITE" id="PS50026">
    <property type="entry name" value="EGF_3"/>
    <property type="match status" value="4"/>
</dbReference>
<feature type="disulfide bond" evidence="15">
    <location>
        <begin position="1651"/>
        <end position="1666"/>
    </location>
</feature>
<feature type="repeat" description="LDL-receptor class B" evidence="16">
    <location>
        <begin position="2050"/>
        <end position="2092"/>
    </location>
</feature>
<feature type="disulfide bond" evidence="15">
    <location>
        <begin position="2270"/>
        <end position="2282"/>
    </location>
</feature>
<evidence type="ECO:0000259" key="19">
    <source>
        <dbReference type="PROSITE" id="PS50026"/>
    </source>
</evidence>
<evidence type="ECO:0000256" key="6">
    <source>
        <dbReference type="ARBA" id="ARBA00022729"/>
    </source>
</evidence>
<dbReference type="FunFam" id="4.10.400.10:FF:000012">
    <property type="entry name" value="Low-density lipoprotein receptor-related protein 1"/>
    <property type="match status" value="1"/>
</dbReference>
<feature type="domain" description="EGF-like" evidence="19">
    <location>
        <begin position="3243"/>
        <end position="3275"/>
    </location>
</feature>
<feature type="disulfide bond" evidence="15">
    <location>
        <begin position="1723"/>
        <end position="1735"/>
    </location>
</feature>
<reference evidence="20 21" key="1">
    <citation type="submission" date="2019-03" db="EMBL/GenBank/DDBJ databases">
        <title>First draft genome of Liparis tanakae, snailfish: a comprehensive survey of snailfish specific genes.</title>
        <authorList>
            <person name="Kim W."/>
            <person name="Song I."/>
            <person name="Jeong J.-H."/>
            <person name="Kim D."/>
            <person name="Kim S."/>
            <person name="Ryu S."/>
            <person name="Song J.Y."/>
            <person name="Lee S.K."/>
        </authorList>
    </citation>
    <scope>NUCLEOTIDE SEQUENCE [LARGE SCALE GENOMIC DNA]</scope>
    <source>
        <tissue evidence="20">Muscle</tissue>
    </source>
</reference>
<dbReference type="GO" id="GO:0005886">
    <property type="term" value="C:plasma membrane"/>
    <property type="evidence" value="ECO:0007669"/>
    <property type="project" value="TreeGrafter"/>
</dbReference>
<feature type="repeat" description="LDL-receptor class B" evidence="16">
    <location>
        <begin position="1016"/>
        <end position="1058"/>
    </location>
</feature>
<feature type="disulfide bond" evidence="15">
    <location>
        <begin position="1593"/>
        <end position="1605"/>
    </location>
</feature>
<dbReference type="GO" id="GO:0043235">
    <property type="term" value="C:receptor complex"/>
    <property type="evidence" value="ECO:0007669"/>
    <property type="project" value="TreeGrafter"/>
</dbReference>
<feature type="disulfide bond" evidence="15">
    <location>
        <begin position="1639"/>
        <end position="1657"/>
    </location>
</feature>
<feature type="disulfide bond" evidence="15">
    <location>
        <begin position="1632"/>
        <end position="1644"/>
    </location>
</feature>
<evidence type="ECO:0000256" key="18">
    <source>
        <dbReference type="SAM" id="Phobius"/>
    </source>
</evidence>
<dbReference type="FunFam" id="4.10.400.10:FF:000008">
    <property type="entry name" value="Low density lipoprotein receptor-related protein 1"/>
    <property type="match status" value="1"/>
</dbReference>
<feature type="disulfide bond" evidence="15">
    <location>
        <begin position="2277"/>
        <end position="2295"/>
    </location>
</feature>
<feature type="disulfide bond" evidence="15">
    <location>
        <begin position="2530"/>
        <end position="2545"/>
    </location>
</feature>
<keyword evidence="20" id="KW-0449">Lipoprotein</keyword>
<dbReference type="InterPro" id="IPR051221">
    <property type="entry name" value="LDLR-related"/>
</dbReference>
<evidence type="ECO:0000256" key="1">
    <source>
        <dbReference type="ARBA" id="ARBA00004479"/>
    </source>
</evidence>
<evidence type="ECO:0000313" key="20">
    <source>
        <dbReference type="EMBL" id="TNN81334.1"/>
    </source>
</evidence>
<feature type="repeat" description="LDL-receptor class B" evidence="16">
    <location>
        <begin position="441"/>
        <end position="483"/>
    </location>
</feature>
<feature type="disulfide bond" evidence="15">
    <location>
        <begin position="2491"/>
        <end position="2506"/>
    </location>
</feature>
<dbReference type="GO" id="GO:0005041">
    <property type="term" value="F:low-density lipoprotein particle receptor activity"/>
    <property type="evidence" value="ECO:0007669"/>
    <property type="project" value="TreeGrafter"/>
</dbReference>
<keyword evidence="11 14" id="KW-1015">Disulfide bond</keyword>
<proteinExistence type="inferred from homology"/>
<comment type="caution">
    <text evidence="20">The sequence shown here is derived from an EMBL/GenBank/DDBJ whole genome shotgun (WGS) entry which is preliminary data.</text>
</comment>
<keyword evidence="7" id="KW-0677">Repeat</keyword>
<dbReference type="SUPFAM" id="SSF57424">
    <property type="entry name" value="LDL receptor-like module"/>
    <property type="match status" value="25"/>
</dbReference>
<dbReference type="Gene3D" id="4.10.400.10">
    <property type="entry name" value="Low-density Lipoprotein Receptor"/>
    <property type="match status" value="25"/>
</dbReference>
<feature type="disulfide bond" evidence="15">
    <location>
        <begin position="1730"/>
        <end position="1748"/>
    </location>
</feature>
<feature type="disulfide bond" evidence="15">
    <location>
        <begin position="1559"/>
        <end position="1577"/>
    </location>
</feature>
<dbReference type="Pfam" id="PF14670">
    <property type="entry name" value="FXa_inhibition"/>
    <property type="match status" value="2"/>
</dbReference>
<evidence type="ECO:0000256" key="12">
    <source>
        <dbReference type="ARBA" id="ARBA00023170"/>
    </source>
</evidence>
<feature type="disulfide bond" evidence="15">
    <location>
        <begin position="2369"/>
        <end position="2384"/>
    </location>
</feature>
<evidence type="ECO:0000256" key="9">
    <source>
        <dbReference type="ARBA" id="ARBA00022989"/>
    </source>
</evidence>
<dbReference type="FunFam" id="4.10.400.10:FF:000002">
    <property type="entry name" value="Low-density lipoprotein receptor-related protein 1"/>
    <property type="match status" value="3"/>
</dbReference>
<dbReference type="Pfam" id="PF00008">
    <property type="entry name" value="EGF"/>
    <property type="match status" value="1"/>
</dbReference>
<dbReference type="PANTHER" id="PTHR22722">
    <property type="entry name" value="LOW-DENSITY LIPOPROTEIN RECEPTOR-RELATED PROTEIN 2-RELATED"/>
    <property type="match status" value="1"/>
</dbReference>
<feature type="domain" description="EGF-like" evidence="19">
    <location>
        <begin position="3165"/>
        <end position="3201"/>
    </location>
</feature>
<feature type="repeat" description="LDL-receptor class B" evidence="16">
    <location>
        <begin position="712"/>
        <end position="754"/>
    </location>
</feature>
<feature type="transmembrane region" description="Helical" evidence="18">
    <location>
        <begin position="50"/>
        <end position="68"/>
    </location>
</feature>
<feature type="disulfide bond" evidence="15">
    <location>
        <begin position="1768"/>
        <end position="1786"/>
    </location>
</feature>
<evidence type="ECO:0000256" key="11">
    <source>
        <dbReference type="ARBA" id="ARBA00023157"/>
    </source>
</evidence>
<feature type="disulfide bond" evidence="14">
    <location>
        <begin position="3169"/>
        <end position="3179"/>
    </location>
</feature>
<evidence type="ECO:0000256" key="2">
    <source>
        <dbReference type="ARBA" id="ARBA00009939"/>
    </source>
</evidence>
<feature type="disulfide bond" evidence="15">
    <location>
        <begin position="1761"/>
        <end position="1773"/>
    </location>
</feature>
<evidence type="ECO:0000256" key="13">
    <source>
        <dbReference type="ARBA" id="ARBA00023180"/>
    </source>
</evidence>
<dbReference type="Proteomes" id="UP000314294">
    <property type="component" value="Unassembled WGS sequence"/>
</dbReference>
<keyword evidence="21" id="KW-1185">Reference proteome</keyword>
<feature type="disulfide bond" evidence="15">
    <location>
        <begin position="101"/>
        <end position="113"/>
    </location>
</feature>
<feature type="disulfide bond" evidence="15">
    <location>
        <begin position="2317"/>
        <end position="2335"/>
    </location>
</feature>
<organism evidence="20 21">
    <name type="scientific">Liparis tanakae</name>
    <name type="common">Tanaka's snailfish</name>
    <dbReference type="NCBI Taxonomy" id="230148"/>
    <lineage>
        <taxon>Eukaryota</taxon>
        <taxon>Metazoa</taxon>
        <taxon>Chordata</taxon>
        <taxon>Craniata</taxon>
        <taxon>Vertebrata</taxon>
        <taxon>Euteleostomi</taxon>
        <taxon>Actinopterygii</taxon>
        <taxon>Neopterygii</taxon>
        <taxon>Teleostei</taxon>
        <taxon>Neoteleostei</taxon>
        <taxon>Acanthomorphata</taxon>
        <taxon>Eupercaria</taxon>
        <taxon>Perciformes</taxon>
        <taxon>Cottioidei</taxon>
        <taxon>Cottales</taxon>
        <taxon>Liparidae</taxon>
        <taxon>Liparis</taxon>
    </lineage>
</organism>
<feature type="repeat" description="LDL-receptor class B" evidence="16">
    <location>
        <begin position="1371"/>
        <end position="1415"/>
    </location>
</feature>
<dbReference type="Gene3D" id="2.10.25.10">
    <property type="entry name" value="Laminin"/>
    <property type="match status" value="10"/>
</dbReference>
<dbReference type="GO" id="GO:0005509">
    <property type="term" value="F:calcium ion binding"/>
    <property type="evidence" value="ECO:0007669"/>
    <property type="project" value="InterPro"/>
</dbReference>
<feature type="repeat" description="LDL-receptor class B" evidence="16">
    <location>
        <begin position="484"/>
        <end position="530"/>
    </location>
</feature>
<dbReference type="PROSITE" id="PS01209">
    <property type="entry name" value="LDLRA_1"/>
    <property type="match status" value="12"/>
</dbReference>
<evidence type="ECO:0000256" key="7">
    <source>
        <dbReference type="ARBA" id="ARBA00022737"/>
    </source>
</evidence>
<feature type="disulfide bond" evidence="15">
    <location>
        <begin position="2518"/>
        <end position="2536"/>
    </location>
</feature>
<feature type="disulfide bond" evidence="15">
    <location>
        <begin position="108"/>
        <end position="126"/>
    </location>
</feature>
<dbReference type="FunFam" id="2.120.10.30:FF:000010">
    <property type="entry name" value="Low density lipoprotein receptor-related protein 1B"/>
    <property type="match status" value="1"/>
</dbReference>
<evidence type="ECO:0000256" key="15">
    <source>
        <dbReference type="PROSITE-ProRule" id="PRU00124"/>
    </source>
</evidence>
<dbReference type="SMART" id="SM00181">
    <property type="entry name" value="EGF"/>
    <property type="match status" value="18"/>
</dbReference>
<feature type="disulfide bond" evidence="14">
    <location>
        <begin position="3265"/>
        <end position="3274"/>
    </location>
</feature>
<protein>
    <submittedName>
        <fullName evidence="20">Low-density lipoprotein receptor-related protein 1</fullName>
    </submittedName>
</protein>
<feature type="repeat" description="LDL-receptor class B" evidence="16">
    <location>
        <begin position="2873"/>
        <end position="2916"/>
    </location>
</feature>
<dbReference type="FunFam" id="4.10.400.10:FF:000015">
    <property type="entry name" value="Low-density lipoprotein receptor-related protein 1"/>
    <property type="match status" value="1"/>
</dbReference>
<dbReference type="FunFam" id="4.10.400.10:FF:000007">
    <property type="entry name" value="Low density lipoprotein receptor-related protein 1"/>
    <property type="match status" value="1"/>
</dbReference>
<dbReference type="FunFam" id="2.120.10.30:FF:000019">
    <property type="entry name" value="Low-density lipoprotein receptor-related protein 1"/>
    <property type="match status" value="1"/>
</dbReference>
<dbReference type="SUPFAM" id="SSF57196">
    <property type="entry name" value="EGF/Laminin"/>
    <property type="match status" value="3"/>
</dbReference>
<dbReference type="SMART" id="SM00135">
    <property type="entry name" value="LY"/>
    <property type="match status" value="26"/>
</dbReference>
<name>A0A4Z2IUY7_9TELE</name>
<feature type="disulfide bond" evidence="15">
    <location>
        <begin position="1845"/>
        <end position="1857"/>
    </location>
</feature>
<feature type="disulfide bond" evidence="15">
    <location>
        <begin position="2591"/>
        <end position="2603"/>
    </location>
</feature>
<dbReference type="FunFam" id="4.10.400.10:FF:000013">
    <property type="entry name" value="Prolow-density lipoprotein receptor-related protein 1"/>
    <property type="match status" value="1"/>
</dbReference>
<feature type="disulfide bond" evidence="15">
    <location>
        <begin position="2479"/>
        <end position="2497"/>
    </location>
</feature>
<feature type="disulfide bond" evidence="14">
    <location>
        <begin position="3097"/>
        <end position="3107"/>
    </location>
</feature>
<sequence>MYQCSVHSLVVHGVIYAVSVIIYFHLSYSISFVFHCFLCHCVNCGKQREAITFCILILIFLCPLRQWAPHTAGEWVLFDCVCLSDNDCGDNSDEAGCSHSCSSAQFKCNSGRCIPDYWTCDGDNDCGDYSDETHANCTNQATRPPGGCHIDEFQCRMDGLCIPLRWRCDGDTDCMDLSDEKNCEGVTHMCDPAVKFGCRDSARCISKAWVCDGDSDCEDNSDEDNCEALVCKLSHHVCANDSTICLPAEKLCDGTDDCPDGSDEKLCDLCSLDNGDCSHNCTVAPGEGVICSCPLGMELGVDNKTCQIQSFCAKHLKCSQRCEQDKFSVKCSCYEGWELEPDMENCKSTDPFKPFIIFSNRHEIRRIDLNKGEFSVLVPGLRNTIALDFHLSESSLYWTDVVEDKIYRGKLSENGALTSFDVVIQYGLATPEGLAVDWIAGNIYWVESNLDQIEVAKLDGTMRTTLLAGEVEHPRAIALDPRDGILFWTDWDASLPRIEAASMSGQGRKTIHKETGNGGWPNGLTVDYLERRILWIDARSDAIYSAKYDGSGLIEVLRGHEYLSHPFAVTMYGGEVYWTDWRTNTLAKANKWTGGNVTVVQRTNTQPFDLQVYHPSRQPQAPNPCAAKDGKDPCSHLCLINYNQTFSCACPHLMKLSPDKRTCYESRQFLLYARQIEIRGVDIDNPYYNYIISFTVPDIDNVTVVDYDALEHRIYWSDVRTQTIKRAFINGTGVETVISADLPNAHGLAVDWVSRNLFWTSYDANKKQINVARLDGSFKNAVIQGLDKPHCLVLHPILGKLYWTDGDNISIANTDGSNRSVLFTGQKGPVGLSIDFDTEQLYWISSGNSTINHCKLDGSGLEVLDGVKGKLTKATALAIMGDKLWWADQGTDQIGTCDKKDGGNWTIMRNSTSPMMHMKIYNETVQKGTNLCSNNNGDCSQLCLPTSQTTRACMCTAGYSLRTGQQSCEGVGSFLLYSVHEGIRGIPLDPSDKSDALVPVSGTSLAVGIDFHADNDTIYWVDMGLSTISRAKRDQTWREDVVTNGIGRVEGIAVDWIAGNIYWTDQGFDVIEVARLNGSFRYVVISQGLDKPRAITVHPAKGWPNGISIDYEESLLYWCDARTDKIERINLETGENREVVLANNNMDMFSVSVFESYIYWSDRTHANGSIKRGSKDNATDSVSLRTGIGVQLKDIKLCLFRGDGTRTCACAHGMLAEDGCSCRDYDGYLLYSERTILKSVHLSDENNLNAPIKPFEDPEHMKNVIALTFDYRGGGGKGANRIFFSDIHFGNIQRISDDGSDRKTVVESVGSVEGLAYHRGWDMLYWTSYTTSTITRHTVDQSRWGAVDRHTVVSMSGDDHPRAFVLDECQSLMFWTNWNEQSPSIMRATLAGSNVLVIIGNDIRTPNGLAIDHRAEKLYFSDATLDKIERCEYDGTHRYVVLKNEPVHPFGLSVYGDYIFWTDWVRRAVLRADKYTGGDMKVLRADIPQQPMGIVAVANDTNSCEFSLCRVNNGGCQDLCLLTSEGRVNCSCRGDRKLLEDNTCIALNTTCNNIDEFECGNGDCVNYTLTCDGMAHCKDKSDEKQSYCANRVCKKGYRRCVNSRCVGHSSWCNGQDDCGDNSDEVFCNTTLCTADQFQCRDGGCISNSSKCNQKMDCEDTSDEMNCTATDCSSYFHLGVKGVTFQKCEFTTLCYATSWLCDGANDCGDFSDERNCPGSGKTKCPTPFFACPSGRCIPMSWTCDKENDCENGADETHCDKFCSASQFECGNHRCIPNRWVCDGADDCGDSSDEDSKCKTKTCSPEAFQCPGSHMCIPQRWTCDGDKDCPDGADESVKAGCVFNNTCSNNEFMCQNRQCIPKHFVCDHDNDCSDGSDESQECEYQTCGPNEFRCANGRCLIQSSWECDGDFDCHDHSDEAPKNPHCNGPEKKCNDTAYACNNGNCVNETLLCDHKDDCGDGSDELNCFINECLNSKLSGCSQLCEDLKIGFKGLNNAVALDFDYRQQMIYWTDVTTQGSMIRRMHINGSDVQVLHRTSLSNPDGLAVDWVGGNLYWCDKGRDTIEVSKLNGAYRTVLVNSGLREPRAVAVDVRYGYLYWSDWGDTPHIGRIGMDGSNRSAIVEDKITWPNGLTLDFINDRIYWADAREDYIAFASLDGTNRHTVLVQDIPHIFAMTLFEEYIYWTDWETKSINRAHKTLGTNKTVLISTLHRPMDVHIYHPYRQPEVAGHPCQMNNGGCSNLCLISPGGGYKCACPTNFYLAADGKQCLSNCTASQFVCKNDKCIPFWWKCDTEDDCGDRSDEPADCPEFKCRPGQFQCGTGICTNPAYICDGDNDCQDNSDEANCDIHVCLPSQFKCSHPSRCIPGIFRCNGQDNCGEGEDEKDCPEVTCAPNQFQCVITKRCIPRVWVCDRDKDCMDGSDEPANCTQMTCGVDEFRCKDSGRCIPARWKCDGEDDCGDASDEPKEECDERTCEPYQFRCKNNRCVPGRWQCDYDNDCGDNSDEDKCVPRQCSESEFSCTNGRCIAGRWKCDGDHDCADGSDENGCDVKCDSDQFQCKNGHCIAIRWRCDADVDCLDGSDEEKCDSGMGRHCPLEEFQCNNTLCKPLGWKCDGEDDCGDNSDENPEECVKFQCPPRRQFRCHNDRVCLPLSKRCDTVNNCGDSSDEVNCPSAPPTPVCQKDEFQCSTGRCISSVLRCNYFNDCEDYGSDEINCNKKDTVLNDCHSNRTVCGDGDEAHCVVNGTDSFCSCKPGFQSNGRNRCEDKNECKQFGACSHICNNTKGSHKCSCHKYFTRINDTCKADAPRQVLYIGDDSEIRSLDPSMPNWRYEQVFQGDANVRIDAMDLHIGGGRHRKTLISGMIDEPYAIVVDPQRGKMYWADWGNHPKIETAAMDGTMRETLVEENIQWPTGLAVDYFNERLFWADTKLSLICSVRLNGSDVVVAVNGINNKLHHPFGIDVFEDYIYGVTYINNYVFRVNKFGKGPIENLTTGMNHATDIALYHRYKQPEMINPCDRKKCEWLCLLSPSGPVCICPNGRTLDNGTCVELPTPTLSPISPPSGPCLVQCMNGGSCFLNAHKQPKCRCQPNYGGDRCEIDLCRDYCKNGGTCTPSPTGSPTCRCLTGFTGPNCNLHTCKDYCKNEGNCTVSAGNQPACRCPLAFLGDQCQYRRCEGHCLNKGTCLQSENGSKLCRCLPQFTGSTCEIDKCHYCRDGECIPSNGFTSTGDFTCRCTNGRVQPSCYTCDTNEYCANGQCSINSITRLPECRCSAGWAGHRCESIATSDSAAGSGGRTASIVVPVLLLLLLVLLAAGALVWYRRRMRGSSQPNKTGSRRLRAKGFQHQRMTNGAMNVEIGNPAYKIYEGEPDDDAGELLDADFTLDPDKPTNFTNPVYATLYMGAQNSRNSLASTDEKKELLSRGDEEPLVDPLT</sequence>
<dbReference type="InterPro" id="IPR002172">
    <property type="entry name" value="LDrepeatLR_classA_rpt"/>
</dbReference>
<evidence type="ECO:0000256" key="5">
    <source>
        <dbReference type="ARBA" id="ARBA00022692"/>
    </source>
</evidence>
<feature type="repeat" description="LDL-receptor class B" evidence="16">
    <location>
        <begin position="2093"/>
        <end position="2136"/>
    </location>
</feature>
<comment type="similarity">
    <text evidence="2">Belongs to the LDLR family.</text>
</comment>
<dbReference type="FunFam" id="4.10.400.10:FF:000143">
    <property type="entry name" value="low-density lipoprotein receptor-related protein 1-like"/>
    <property type="match status" value="1"/>
</dbReference>
<dbReference type="PROSITE" id="PS00022">
    <property type="entry name" value="EGF_1"/>
    <property type="match status" value="3"/>
</dbReference>
<dbReference type="FunFam" id="4.10.400.10:FF:000022">
    <property type="entry name" value="LDL receptor related protein 1"/>
    <property type="match status" value="1"/>
</dbReference>
<dbReference type="FunFam" id="2.10.25.10:FF:000129">
    <property type="entry name" value="Low-density lipoprotein receptor-related protein 1"/>
    <property type="match status" value="1"/>
</dbReference>
<feature type="disulfide bond" evidence="15">
    <location>
        <begin position="1852"/>
        <end position="1870"/>
    </location>
</feature>
<dbReference type="Pfam" id="PF00058">
    <property type="entry name" value="Ldl_recept_b"/>
    <property type="match status" value="10"/>
</dbReference>
<dbReference type="InterPro" id="IPR009030">
    <property type="entry name" value="Growth_fac_rcpt_cys_sf"/>
</dbReference>
<dbReference type="PROSITE" id="PS50068">
    <property type="entry name" value="LDLRA_2"/>
    <property type="match status" value="25"/>
</dbReference>
<accession>A0A4Z2IUY7</accession>
<feature type="disulfide bond" evidence="15">
    <location>
        <begin position="2677"/>
        <end position="2689"/>
    </location>
</feature>
<feature type="disulfide bond" evidence="14">
    <location>
        <begin position="3191"/>
        <end position="3200"/>
    </location>
</feature>
<dbReference type="Gene3D" id="2.120.10.30">
    <property type="entry name" value="TolB, C-terminal domain"/>
    <property type="match status" value="7"/>
</dbReference>
<feature type="disulfide bond" evidence="15">
    <location>
        <begin position="2556"/>
        <end position="2574"/>
    </location>
</feature>
<keyword evidence="4" id="KW-0254">Endocytosis</keyword>
<feature type="disulfide bond" evidence="15">
    <location>
        <begin position="1938"/>
        <end position="1956"/>
    </location>
</feature>
<dbReference type="EMBL" id="SRLO01000047">
    <property type="protein sequence ID" value="TNN81334.1"/>
    <property type="molecule type" value="Genomic_DNA"/>
</dbReference>
<keyword evidence="5 18" id="KW-0812">Transmembrane</keyword>
<feature type="region of interest" description="Disordered" evidence="17">
    <location>
        <begin position="3401"/>
        <end position="3427"/>
    </location>
</feature>
<dbReference type="CDD" id="cd00054">
    <property type="entry name" value="EGF_CA"/>
    <property type="match status" value="1"/>
</dbReference>
<feature type="transmembrane region" description="Helical" evidence="18">
    <location>
        <begin position="3293"/>
        <end position="3314"/>
    </location>
</feature>
<feature type="disulfide bond" evidence="15">
    <location>
        <begin position="2549"/>
        <end position="2561"/>
    </location>
</feature>
<feature type="disulfide bond" evidence="15">
    <location>
        <begin position="2329"/>
        <end position="2344"/>
    </location>
</feature>
<dbReference type="FunFam" id="4.10.400.10:FF:000021">
    <property type="entry name" value="Low density lipoprotein receptor-related protein 1"/>
    <property type="match status" value="1"/>
</dbReference>
<dbReference type="Pfam" id="PF00057">
    <property type="entry name" value="Ldl_recept_a"/>
    <property type="match status" value="24"/>
</dbReference>
<feature type="repeat" description="LDL-receptor class B" evidence="16">
    <location>
        <begin position="1416"/>
        <end position="1458"/>
    </location>
</feature>
<dbReference type="InterPro" id="IPR000742">
    <property type="entry name" value="EGF"/>
</dbReference>
<dbReference type="PRINTS" id="PR00261">
    <property type="entry name" value="LDLRECEPTOR"/>
</dbReference>
<feature type="compositionally biased region" description="Basic and acidic residues" evidence="17">
    <location>
        <begin position="3407"/>
        <end position="3419"/>
    </location>
</feature>
<feature type="disulfide bond" evidence="15">
    <location>
        <begin position="1700"/>
        <end position="1715"/>
    </location>
</feature>
<dbReference type="FunFam" id="4.10.400.10:FF:000005">
    <property type="entry name" value="low-density lipoprotein receptor-related protein 1B"/>
    <property type="match status" value="1"/>
</dbReference>
<feature type="disulfide bond" evidence="14">
    <location>
        <begin position="3061"/>
        <end position="3071"/>
    </location>
</feature>
<feature type="disulfide bond" evidence="15">
    <location>
        <begin position="252"/>
        <end position="267"/>
    </location>
</feature>
<dbReference type="FunFam" id="4.10.400.10:FF:000018">
    <property type="entry name" value="Low-density lipoprotein receptor-related protein 1"/>
    <property type="match status" value="1"/>
</dbReference>
<evidence type="ECO:0000256" key="3">
    <source>
        <dbReference type="ARBA" id="ARBA00022536"/>
    </source>
</evidence>
<dbReference type="SUPFAM" id="SSF57184">
    <property type="entry name" value="Growth factor receptor domain"/>
    <property type="match status" value="2"/>
</dbReference>
<feature type="disulfide bond" evidence="15">
    <location>
        <begin position="168"/>
        <end position="183"/>
    </location>
</feature>
<dbReference type="FunFam" id="4.10.400.10:FF:000034">
    <property type="entry name" value="Low-density lipoprotein receptor-related protein 2"/>
    <property type="match status" value="1"/>
</dbReference>
<feature type="disulfide bond" evidence="15">
    <location>
        <begin position="2310"/>
        <end position="2322"/>
    </location>
</feature>
<dbReference type="FunFam" id="2.120.10.30:FF:000241">
    <property type="entry name" value="Low-density lipoprotein receptor-related protein 6"/>
    <property type="match status" value="1"/>
</dbReference>
<dbReference type="SMART" id="SM00179">
    <property type="entry name" value="EGF_CA"/>
    <property type="match status" value="2"/>
</dbReference>
<dbReference type="SUPFAM" id="SSF63825">
    <property type="entry name" value="YWTD domain"/>
    <property type="match status" value="6"/>
</dbReference>
<feature type="disulfide bond" evidence="15">
    <location>
        <begin position="2653"/>
        <end position="2668"/>
    </location>
</feature>
<feature type="repeat" description="LDL-receptor class B" evidence="16">
    <location>
        <begin position="2137"/>
        <end position="2179"/>
    </location>
</feature>